<protein>
    <recommendedName>
        <fullName evidence="2">Ribosome-binding factor A</fullName>
    </recommendedName>
</protein>
<dbReference type="PANTHER" id="PTHR33515:SF1">
    <property type="entry name" value="RIBOSOME-BINDING FACTOR A, CHLOROPLASTIC-RELATED"/>
    <property type="match status" value="1"/>
</dbReference>
<sequence>MDQRRHQKLTSSIEQTIMTAIIQGQIKDPRVTSDISITEIDLSRDLSQAKIYISSYKSKNELEKAVEGLNSAAGIIRTILGRTLQTRNTPRPIFIMDERIKEGFYLGNKIVAINRADGITAEDVHKVNKDGLDS</sequence>
<evidence type="ECO:0000313" key="4">
    <source>
        <dbReference type="Proteomes" id="UP000752013"/>
    </source>
</evidence>
<reference evidence="3" key="1">
    <citation type="submission" date="2020-03" db="EMBL/GenBank/DDBJ databases">
        <title>Spirochaetal bacteria isolated from arthropods constitute a novel genus Entomospira genus novum within the order Spirochaetales.</title>
        <authorList>
            <person name="Grana-Miraglia L."/>
            <person name="Sikutova S."/>
            <person name="Fingerle V."/>
            <person name="Sing A."/>
            <person name="Castillo-Ramirez S."/>
            <person name="Margos G."/>
            <person name="Rudolf I."/>
        </authorList>
    </citation>
    <scope>NUCLEOTIDE SEQUENCE</scope>
    <source>
        <strain evidence="3">BR208</strain>
    </source>
</reference>
<comment type="subcellular location">
    <subcellularLocation>
        <location evidence="2">Cytoplasm</location>
    </subcellularLocation>
</comment>
<comment type="similarity">
    <text evidence="2">Belongs to the RbfA family.</text>
</comment>
<comment type="caution">
    <text evidence="3">The sequence shown here is derived from an EMBL/GenBank/DDBJ whole genome shotgun (WGS) entry which is preliminary data.</text>
</comment>
<dbReference type="GO" id="GO:0030490">
    <property type="term" value="P:maturation of SSU-rRNA"/>
    <property type="evidence" value="ECO:0007669"/>
    <property type="project" value="UniProtKB-UniRule"/>
</dbReference>
<proteinExistence type="inferred from homology"/>
<dbReference type="Pfam" id="PF02033">
    <property type="entry name" value="RBFA"/>
    <property type="match status" value="1"/>
</dbReference>
<keyword evidence="2" id="KW-0963">Cytoplasm</keyword>
<organism evidence="3 4">
    <name type="scientific">Entomospira nematocerorum</name>
    <dbReference type="NCBI Taxonomy" id="2719987"/>
    <lineage>
        <taxon>Bacteria</taxon>
        <taxon>Pseudomonadati</taxon>
        <taxon>Spirochaetota</taxon>
        <taxon>Spirochaetia</taxon>
        <taxon>Spirochaetales</taxon>
        <taxon>Spirochaetaceae</taxon>
        <taxon>Entomospira</taxon>
    </lineage>
</organism>
<name>A0A968GEG6_9SPIO</name>
<evidence type="ECO:0000256" key="1">
    <source>
        <dbReference type="ARBA" id="ARBA00022517"/>
    </source>
</evidence>
<dbReference type="EMBL" id="JAATLK010000001">
    <property type="protein sequence ID" value="NIZ46795.1"/>
    <property type="molecule type" value="Genomic_DNA"/>
</dbReference>
<accession>A0A968GEG6</accession>
<dbReference type="NCBIfam" id="TIGR00082">
    <property type="entry name" value="rbfA"/>
    <property type="match status" value="1"/>
</dbReference>
<evidence type="ECO:0000313" key="3">
    <source>
        <dbReference type="EMBL" id="NIZ46795.1"/>
    </source>
</evidence>
<comment type="function">
    <text evidence="2">One of several proteins that assist in the late maturation steps of the functional core of the 30S ribosomal subunit. Associates with free 30S ribosomal subunits (but not with 30S subunits that are part of 70S ribosomes or polysomes). Required for efficient processing of 16S rRNA. May interact with the 5'-terminal helix region of 16S rRNA.</text>
</comment>
<keyword evidence="4" id="KW-1185">Reference proteome</keyword>
<dbReference type="RefSeq" id="WP_167703242.1">
    <property type="nucleotide sequence ID" value="NZ_CP118168.1"/>
</dbReference>
<dbReference type="GO" id="GO:0043024">
    <property type="term" value="F:ribosomal small subunit binding"/>
    <property type="evidence" value="ECO:0007669"/>
    <property type="project" value="TreeGrafter"/>
</dbReference>
<evidence type="ECO:0000256" key="2">
    <source>
        <dbReference type="HAMAP-Rule" id="MF_00003"/>
    </source>
</evidence>
<dbReference type="HAMAP" id="MF_00003">
    <property type="entry name" value="RbfA"/>
    <property type="match status" value="1"/>
</dbReference>
<dbReference type="AlphaFoldDB" id="A0A968GEG6"/>
<dbReference type="Gene3D" id="3.30.300.20">
    <property type="match status" value="1"/>
</dbReference>
<dbReference type="InterPro" id="IPR000238">
    <property type="entry name" value="RbfA"/>
</dbReference>
<dbReference type="InterPro" id="IPR023799">
    <property type="entry name" value="RbfA_dom_sf"/>
</dbReference>
<dbReference type="SUPFAM" id="SSF89919">
    <property type="entry name" value="Ribosome-binding factor A, RbfA"/>
    <property type="match status" value="1"/>
</dbReference>
<dbReference type="InterPro" id="IPR015946">
    <property type="entry name" value="KH_dom-like_a/b"/>
</dbReference>
<dbReference type="GO" id="GO:0005829">
    <property type="term" value="C:cytosol"/>
    <property type="evidence" value="ECO:0007669"/>
    <property type="project" value="TreeGrafter"/>
</dbReference>
<comment type="subunit">
    <text evidence="2">Monomer. Binds 30S ribosomal subunits, but not 50S ribosomal subunits or 70S ribosomes.</text>
</comment>
<gene>
    <name evidence="2 3" type="primary">rbfA</name>
    <name evidence="3" type="ORF">HCT46_02525</name>
</gene>
<keyword evidence="1 2" id="KW-0690">Ribosome biogenesis</keyword>
<dbReference type="Proteomes" id="UP000752013">
    <property type="component" value="Unassembled WGS sequence"/>
</dbReference>
<dbReference type="PANTHER" id="PTHR33515">
    <property type="entry name" value="RIBOSOME-BINDING FACTOR A, CHLOROPLASTIC-RELATED"/>
    <property type="match status" value="1"/>
</dbReference>